<reference evidence="2" key="1">
    <citation type="journal article" date="2020" name="Fungal Divers.">
        <title>Resolving the Mortierellaceae phylogeny through synthesis of multi-gene phylogenetics and phylogenomics.</title>
        <authorList>
            <person name="Vandepol N."/>
            <person name="Liber J."/>
            <person name="Desiro A."/>
            <person name="Na H."/>
            <person name="Kennedy M."/>
            <person name="Barry K."/>
            <person name="Grigoriev I.V."/>
            <person name="Miller A.N."/>
            <person name="O'Donnell K."/>
            <person name="Stajich J.E."/>
            <person name="Bonito G."/>
        </authorList>
    </citation>
    <scope>NUCLEOTIDE SEQUENCE</scope>
    <source>
        <strain evidence="2">NRRL 6426</strain>
    </source>
</reference>
<feature type="non-terminal residue" evidence="2">
    <location>
        <position position="572"/>
    </location>
</feature>
<gene>
    <name evidence="2" type="ORF">BG015_006824</name>
</gene>
<evidence type="ECO:0000256" key="1">
    <source>
        <dbReference type="SAM" id="MobiDB-lite"/>
    </source>
</evidence>
<feature type="compositionally biased region" description="Low complexity" evidence="1">
    <location>
        <begin position="387"/>
        <end position="401"/>
    </location>
</feature>
<sequence length="572" mass="61655">MARINPLHIDIPPVPSHLHMKKSSRSEPLSPSGMFNTTNTTTKEGAEEASFFSLTRNGFQYPDSPSSDISSPMMTPLPFKMMMPQPLNNNIHLLTPATPAVSVVEKDDRKKLREYEFPSPAAVTSVAIKVEGQGIQPYQNHPFTQLRQQRQPPQQQRLPTPLTAKATPVLSYSAKYANFTNNSSTPITTTSTTQTVVRVSPRSTHFNNQDNDNNSRKPSTTMALSMIEKEKMAYQYPTHRISMVSPPPPPYISFSSPSSSDHGAGVGTAPSTTTITQSAASAAAVIAISPPLHQQVPDQHLTYDPTIIITPASLTAHIAKSKRHSLPVALSRSASSSSATSLSSPAIIVAGSGVTMSEMVSTTTVTPRVFSPKASRDAKRHSLAVIPSSMSPSTSSPNSMQPRHKTAPGLGHRSISNMPPQAIPIFGSTGSAADMMKPPPTAFNPRSSFSSPSSTRLFERAVTTVDTEKDLSALIGPEHDHKNTLMSLSHTNITAHNAHHHNNNNTSTLSSPPRMQGLLRIASLQRATAAASAAERNLILSTSRIGGGMGPPERTEFPGFWEDAKQHNMHWT</sequence>
<proteinExistence type="predicted"/>
<accession>A0A9P5RZ95</accession>
<evidence type="ECO:0000313" key="2">
    <source>
        <dbReference type="EMBL" id="KAF9151320.1"/>
    </source>
</evidence>
<dbReference type="AlphaFoldDB" id="A0A9P5RZ95"/>
<dbReference type="Proteomes" id="UP000748756">
    <property type="component" value="Unassembled WGS sequence"/>
</dbReference>
<comment type="caution">
    <text evidence="2">The sequence shown here is derived from an EMBL/GenBank/DDBJ whole genome shotgun (WGS) entry which is preliminary data.</text>
</comment>
<feature type="compositionally biased region" description="Polar residues" evidence="1">
    <location>
        <begin position="26"/>
        <end position="35"/>
    </location>
</feature>
<organism evidence="2 3">
    <name type="scientific">Linnemannia schmuckeri</name>
    <dbReference type="NCBI Taxonomy" id="64567"/>
    <lineage>
        <taxon>Eukaryota</taxon>
        <taxon>Fungi</taxon>
        <taxon>Fungi incertae sedis</taxon>
        <taxon>Mucoromycota</taxon>
        <taxon>Mortierellomycotina</taxon>
        <taxon>Mortierellomycetes</taxon>
        <taxon>Mortierellales</taxon>
        <taxon>Mortierellaceae</taxon>
        <taxon>Linnemannia</taxon>
    </lineage>
</organism>
<feature type="region of interest" description="Disordered" evidence="1">
    <location>
        <begin position="387"/>
        <end position="409"/>
    </location>
</feature>
<evidence type="ECO:0000313" key="3">
    <source>
        <dbReference type="Proteomes" id="UP000748756"/>
    </source>
</evidence>
<keyword evidence="3" id="KW-1185">Reference proteome</keyword>
<dbReference type="OrthoDB" id="2426193at2759"/>
<name>A0A9P5RZ95_9FUNG</name>
<dbReference type="EMBL" id="JAAAUQ010000332">
    <property type="protein sequence ID" value="KAF9151320.1"/>
    <property type="molecule type" value="Genomic_DNA"/>
</dbReference>
<feature type="region of interest" description="Disordered" evidence="1">
    <location>
        <begin position="1"/>
        <end position="35"/>
    </location>
</feature>
<protein>
    <submittedName>
        <fullName evidence="2">Uncharacterized protein</fullName>
    </submittedName>
</protein>